<keyword evidence="3" id="KW-1185">Reference proteome</keyword>
<dbReference type="Pfam" id="PF14521">
    <property type="entry name" value="Aspzincin_M35"/>
    <property type="match status" value="1"/>
</dbReference>
<reference evidence="2 3" key="1">
    <citation type="journal article" date="2013" name="Int. J. Syst. Evol. Microbiol.">
        <title>Marinoscillum luteum sp. nov., isolated from marine sediment.</title>
        <authorList>
            <person name="Cha I.T."/>
            <person name="Park S.J."/>
            <person name="Kim S.J."/>
            <person name="Kim J.G."/>
            <person name="Jung M.Y."/>
            <person name="Shin K.S."/>
            <person name="Kwon K.K."/>
            <person name="Yang S.H."/>
            <person name="Seo Y.S."/>
            <person name="Rhee S.K."/>
        </authorList>
    </citation>
    <scope>NUCLEOTIDE SEQUENCE [LARGE SCALE GENOMIC DNA]</scope>
    <source>
        <strain evidence="2 3">KCTC 23939</strain>
    </source>
</reference>
<dbReference type="SMART" id="SM01351">
    <property type="entry name" value="Aspzincin_M35"/>
    <property type="match status" value="1"/>
</dbReference>
<accession>A0ABW7N774</accession>
<organism evidence="2 3">
    <name type="scientific">Marinoscillum luteum</name>
    <dbReference type="NCBI Taxonomy" id="861051"/>
    <lineage>
        <taxon>Bacteria</taxon>
        <taxon>Pseudomonadati</taxon>
        <taxon>Bacteroidota</taxon>
        <taxon>Cytophagia</taxon>
        <taxon>Cytophagales</taxon>
        <taxon>Reichenbachiellaceae</taxon>
        <taxon>Marinoscillum</taxon>
    </lineage>
</organism>
<dbReference type="EC" id="3.4.24.-" evidence="2"/>
<proteinExistence type="predicted"/>
<gene>
    <name evidence="2" type="ORF">ACHKAR_08440</name>
</gene>
<dbReference type="EMBL" id="JBIPKE010000015">
    <property type="protein sequence ID" value="MFH6983462.1"/>
    <property type="molecule type" value="Genomic_DNA"/>
</dbReference>
<dbReference type="InterPro" id="IPR024079">
    <property type="entry name" value="MetalloPept_cat_dom_sf"/>
</dbReference>
<evidence type="ECO:0000313" key="2">
    <source>
        <dbReference type="EMBL" id="MFH6983462.1"/>
    </source>
</evidence>
<evidence type="ECO:0000259" key="1">
    <source>
        <dbReference type="SMART" id="SM01351"/>
    </source>
</evidence>
<keyword evidence="2" id="KW-0378">Hydrolase</keyword>
<comment type="caution">
    <text evidence="2">The sequence shown here is derived from an EMBL/GenBank/DDBJ whole genome shotgun (WGS) entry which is preliminary data.</text>
</comment>
<name>A0ABW7N774_9BACT</name>
<dbReference type="SUPFAM" id="SSF55486">
    <property type="entry name" value="Metalloproteases ('zincins'), catalytic domain"/>
    <property type="match status" value="1"/>
</dbReference>
<feature type="domain" description="Lysine-specific metallo-endopeptidase" evidence="1">
    <location>
        <begin position="42"/>
        <end position="208"/>
    </location>
</feature>
<dbReference type="RefSeq" id="WP_395417024.1">
    <property type="nucleotide sequence ID" value="NZ_JBIPKE010000015.1"/>
</dbReference>
<dbReference type="InterPro" id="IPR029463">
    <property type="entry name" value="Lys_MEP"/>
</dbReference>
<dbReference type="GO" id="GO:0016787">
    <property type="term" value="F:hydrolase activity"/>
    <property type="evidence" value="ECO:0007669"/>
    <property type="project" value="UniProtKB-KW"/>
</dbReference>
<dbReference type="Gene3D" id="3.40.390.10">
    <property type="entry name" value="Collagenase (Catalytic Domain)"/>
    <property type="match status" value="1"/>
</dbReference>
<dbReference type="Proteomes" id="UP001610063">
    <property type="component" value="Unassembled WGS sequence"/>
</dbReference>
<evidence type="ECO:0000313" key="3">
    <source>
        <dbReference type="Proteomes" id="UP001610063"/>
    </source>
</evidence>
<protein>
    <submittedName>
        <fullName evidence="2">M35 family metallo-endopeptidase</fullName>
        <ecNumber evidence="2">3.4.24.-</ecNumber>
    </submittedName>
</protein>
<sequence>MPTQTYTAFANPAHKTQVQNAFKDVSVLLGKADSTLNKLLTNDSSINGKVEDARFTTWFGPPTAANLTVVKNFVHTILRQLSGQNTTLTNVPTSNTVAYMIPLAGQNFGTQALNYTDAQAPAIVPTPTIYIGRGFYTAPLLGKDSQVGTIIHELSHIVCSAEDVPNPAGGAYPDGFLDTYGETNCKWLATNHSAQALHNADNYLFYCCSFNLQ</sequence>